<evidence type="ECO:0000313" key="1">
    <source>
        <dbReference type="EMBL" id="CAB4338085.1"/>
    </source>
</evidence>
<dbReference type="SUPFAM" id="SSF47148">
    <property type="entry name" value="Diol dehydratase, gamma subunit"/>
    <property type="match status" value="1"/>
</dbReference>
<reference evidence="2" key="1">
    <citation type="submission" date="2020-05" db="EMBL/GenBank/DDBJ databases">
        <authorList>
            <person name="Chiriac C."/>
            <person name="Salcher M."/>
            <person name="Ghai R."/>
            <person name="Kavagutti S V."/>
        </authorList>
    </citation>
    <scope>NUCLEOTIDE SEQUENCE</scope>
</reference>
<dbReference type="EMBL" id="CAFBQG010000206">
    <property type="protein sequence ID" value="CAB5055199.1"/>
    <property type="molecule type" value="Genomic_DNA"/>
</dbReference>
<evidence type="ECO:0000313" key="6">
    <source>
        <dbReference type="EMBL" id="CAB5025608.1"/>
    </source>
</evidence>
<dbReference type="EMBL" id="CAFBPK010000021">
    <property type="protein sequence ID" value="CAB5025608.1"/>
    <property type="molecule type" value="Genomic_DNA"/>
</dbReference>
<sequence length="121" mass="13250">MNLQIGFSGKNVSEVTVESIRRGDITLDDVRIHPSTLSHQADVARENGNPQLAENFLRAAELTGLPDETVLRYYDALRPGRSTAQDLLQIADDLAAIGAVKNSELFRQAADVYARRGLTAK</sequence>
<dbReference type="Pfam" id="PF02287">
    <property type="entry name" value="Dehydratase_SU"/>
    <property type="match status" value="1"/>
</dbReference>
<organism evidence="2">
    <name type="scientific">freshwater metagenome</name>
    <dbReference type="NCBI Taxonomy" id="449393"/>
    <lineage>
        <taxon>unclassified sequences</taxon>
        <taxon>metagenomes</taxon>
        <taxon>ecological metagenomes</taxon>
    </lineage>
</organism>
<dbReference type="Gene3D" id="1.10.1510.20">
    <property type="entry name" value="Propanediol/glycerol dehydratase, small subunit"/>
    <property type="match status" value="1"/>
</dbReference>
<evidence type="ECO:0000313" key="5">
    <source>
        <dbReference type="EMBL" id="CAB4847192.1"/>
    </source>
</evidence>
<dbReference type="EMBL" id="CAESAD010000003">
    <property type="protein sequence ID" value="CAB4338085.1"/>
    <property type="molecule type" value="Genomic_DNA"/>
</dbReference>
<dbReference type="EMBL" id="CAEZYC010000104">
    <property type="protein sequence ID" value="CAB4718557.1"/>
    <property type="molecule type" value="Genomic_DNA"/>
</dbReference>
<name>A0A6J6R4D6_9ZZZZ</name>
<evidence type="ECO:0000313" key="7">
    <source>
        <dbReference type="EMBL" id="CAB5055199.1"/>
    </source>
</evidence>
<dbReference type="AlphaFoldDB" id="A0A6J6R4D6"/>
<dbReference type="InterPro" id="IPR036091">
    <property type="entry name" value="Prodiol/glycerol_DeHase__sf_su"/>
</dbReference>
<dbReference type="EMBL" id="CAFBIX010000014">
    <property type="protein sequence ID" value="CAB4847192.1"/>
    <property type="molecule type" value="Genomic_DNA"/>
</dbReference>
<evidence type="ECO:0000313" key="3">
    <source>
        <dbReference type="EMBL" id="CAB4749128.1"/>
    </source>
</evidence>
<dbReference type="EMBL" id="CAFAAO010000029">
    <property type="protein sequence ID" value="CAB4814132.1"/>
    <property type="molecule type" value="Genomic_DNA"/>
</dbReference>
<dbReference type="InterPro" id="IPR003207">
    <property type="entry name" value="Ppandiol/glycerol_DeHydtase_su"/>
</dbReference>
<proteinExistence type="predicted"/>
<dbReference type="EMBL" id="CAEZZD010000077">
    <property type="protein sequence ID" value="CAB4749128.1"/>
    <property type="molecule type" value="Genomic_DNA"/>
</dbReference>
<evidence type="ECO:0000313" key="4">
    <source>
        <dbReference type="EMBL" id="CAB4814132.1"/>
    </source>
</evidence>
<evidence type="ECO:0000313" key="2">
    <source>
        <dbReference type="EMBL" id="CAB4718557.1"/>
    </source>
</evidence>
<protein>
    <submittedName>
        <fullName evidence="2">Unannotated protein</fullName>
    </submittedName>
</protein>
<gene>
    <name evidence="2" type="ORF">UFOPK2648_01296</name>
    <name evidence="3" type="ORF">UFOPK2824_00599</name>
    <name evidence="4" type="ORF">UFOPK3037_01533</name>
    <name evidence="5" type="ORF">UFOPK3278_00532</name>
    <name evidence="1" type="ORF">UFOPK3925_00745</name>
    <name evidence="6" type="ORF">UFOPK4097_01206</name>
    <name evidence="7" type="ORF">UFOPK4301_01295</name>
</gene>
<accession>A0A6J6R4D6</accession>